<name>A0A195E0D3_9HYME</name>
<gene>
    <name evidence="6" type="ORF">ALC57_09236</name>
</gene>
<keyword evidence="3" id="KW-0393">Immunoglobulin domain</keyword>
<dbReference type="Gene3D" id="2.60.40.10">
    <property type="entry name" value="Immunoglobulins"/>
    <property type="match status" value="1"/>
</dbReference>
<dbReference type="InterPro" id="IPR007110">
    <property type="entry name" value="Ig-like_dom"/>
</dbReference>
<feature type="domain" description="Ig-like" evidence="5">
    <location>
        <begin position="219"/>
        <end position="316"/>
    </location>
</feature>
<keyword evidence="1" id="KW-0677">Repeat</keyword>
<proteinExistence type="predicted"/>
<dbReference type="Pfam" id="PF13927">
    <property type="entry name" value="Ig_3"/>
    <property type="match status" value="1"/>
</dbReference>
<protein>
    <submittedName>
        <fullName evidence="6">Lachesin</fullName>
    </submittedName>
</protein>
<keyword evidence="7" id="KW-1185">Reference proteome</keyword>
<dbReference type="STRING" id="471704.A0A195E0D3"/>
<dbReference type="Proteomes" id="UP000078492">
    <property type="component" value="Unassembled WGS sequence"/>
</dbReference>
<feature type="compositionally biased region" description="Basic and acidic residues" evidence="4">
    <location>
        <begin position="435"/>
        <end position="455"/>
    </location>
</feature>
<dbReference type="InterPro" id="IPR036179">
    <property type="entry name" value="Ig-like_dom_sf"/>
</dbReference>
<feature type="compositionally biased region" description="Basic and acidic residues" evidence="4">
    <location>
        <begin position="141"/>
        <end position="157"/>
    </location>
</feature>
<dbReference type="InterPro" id="IPR013783">
    <property type="entry name" value="Ig-like_fold"/>
</dbReference>
<dbReference type="EMBL" id="KQ979955">
    <property type="protein sequence ID" value="KYN18556.1"/>
    <property type="molecule type" value="Genomic_DNA"/>
</dbReference>
<dbReference type="InterPro" id="IPR051170">
    <property type="entry name" value="Neural/epithelial_adhesion"/>
</dbReference>
<dbReference type="GO" id="GO:0043005">
    <property type="term" value="C:neuron projection"/>
    <property type="evidence" value="ECO:0007669"/>
    <property type="project" value="TreeGrafter"/>
</dbReference>
<dbReference type="PROSITE" id="PS50835">
    <property type="entry name" value="IG_LIKE"/>
    <property type="match status" value="1"/>
</dbReference>
<dbReference type="FunFam" id="2.60.40.10:FF:000376">
    <property type="entry name" value="CLUMA_CG000981, isoform A"/>
    <property type="match status" value="1"/>
</dbReference>
<feature type="region of interest" description="Disordered" evidence="4">
    <location>
        <begin position="435"/>
        <end position="457"/>
    </location>
</feature>
<evidence type="ECO:0000256" key="3">
    <source>
        <dbReference type="ARBA" id="ARBA00023319"/>
    </source>
</evidence>
<reference evidence="6 7" key="1">
    <citation type="submission" date="2015-09" db="EMBL/GenBank/DDBJ databases">
        <title>Trachymyrmex cornetzi WGS genome.</title>
        <authorList>
            <person name="Nygaard S."/>
            <person name="Hu H."/>
            <person name="Boomsma J."/>
            <person name="Zhang G."/>
        </authorList>
    </citation>
    <scope>NUCLEOTIDE SEQUENCE [LARGE SCALE GENOMIC DNA]</scope>
    <source>
        <strain evidence="6">Tcor2-1</strain>
        <tissue evidence="6">Whole body</tissue>
    </source>
</reference>
<dbReference type="SUPFAM" id="SSF48726">
    <property type="entry name" value="Immunoglobulin"/>
    <property type="match status" value="1"/>
</dbReference>
<dbReference type="PANTHER" id="PTHR12231:SF157">
    <property type="entry name" value="DPR-INTERACTING PROTEIN EPSILON-RELATED"/>
    <property type="match status" value="1"/>
</dbReference>
<evidence type="ECO:0000256" key="4">
    <source>
        <dbReference type="SAM" id="MobiDB-lite"/>
    </source>
</evidence>
<evidence type="ECO:0000256" key="2">
    <source>
        <dbReference type="ARBA" id="ARBA00023157"/>
    </source>
</evidence>
<feature type="region of interest" description="Disordered" evidence="4">
    <location>
        <begin position="139"/>
        <end position="161"/>
    </location>
</feature>
<evidence type="ECO:0000259" key="5">
    <source>
        <dbReference type="PROSITE" id="PS50835"/>
    </source>
</evidence>
<evidence type="ECO:0000256" key="1">
    <source>
        <dbReference type="ARBA" id="ARBA00022737"/>
    </source>
</evidence>
<dbReference type="AlphaFoldDB" id="A0A195E0D3"/>
<organism evidence="6 7">
    <name type="scientific">Trachymyrmex cornetzi</name>
    <dbReference type="NCBI Taxonomy" id="471704"/>
    <lineage>
        <taxon>Eukaryota</taxon>
        <taxon>Metazoa</taxon>
        <taxon>Ecdysozoa</taxon>
        <taxon>Arthropoda</taxon>
        <taxon>Hexapoda</taxon>
        <taxon>Insecta</taxon>
        <taxon>Pterygota</taxon>
        <taxon>Neoptera</taxon>
        <taxon>Endopterygota</taxon>
        <taxon>Hymenoptera</taxon>
        <taxon>Apocrita</taxon>
        <taxon>Aculeata</taxon>
        <taxon>Formicoidea</taxon>
        <taxon>Formicidae</taxon>
        <taxon>Myrmicinae</taxon>
        <taxon>Trachymyrmex</taxon>
    </lineage>
</organism>
<evidence type="ECO:0000313" key="7">
    <source>
        <dbReference type="Proteomes" id="UP000078492"/>
    </source>
</evidence>
<accession>A0A195E0D3</accession>
<sequence length="668" mass="76803">MTVRNSALSSSKLRANGAIYYIEAFPVEKYIDIERGQESLKIDDAEALRKGKVNDNVLIALVKQLLAYRASQDVQRSTQVAGLRTSKARACLRNKDPKHYGQPRSVPSHLTLRRNVLHFKKVSDILCVIRRQAFPVASRLSRSEGTEERREKGGGRHERQRRAIPPLKSVVIHGPVLRGKKNTPPLPFPSARRPMPAGSLYSERTENSHERVSRSVRFPPMLWIPHQLVGAPLGYSVILECYTEAHPTSLNYWAREDGLMIHESSKYKTVSLPDKPSYKTHMMLTINDIQSNLREDYGSYKCIAKNPRGETDGTIRLYSKCLVLPACAPSHPFSTVYQGNDGSSRAVWRVYVVLSFPGCLRSRRRRSVLNELRNFYSTPVDGYRGFFGQRAFSIRIDCDHPIVPSTSRRMRIRGKSQSRKEFEFLGASPKRKRRNNFEKVPRRLGGDARRSRGEKQTNLLRLTEGNEWKQEKRREKENTLLRGDRPAFVVDGSTPVVPLRLFVFPSFVGTPCDSSNPRSISMLTDQQISPRKLPNFSSLRQESRFRKSFLKRPVTCIATKLPSRSFNGTSFQLPVTLATAKVSKWKMKRHEDGKRAASIGVEQFDEWKYIYLRTEREMERALKRKSSRRRRKYFHKIRGDDAFEGKPMLVLVRWIRRNPKSVLAVCRC</sequence>
<keyword evidence="2" id="KW-1015">Disulfide bond</keyword>
<dbReference type="PANTHER" id="PTHR12231">
    <property type="entry name" value="CTX-RELATED TYPE I TRANSMEMBRANE PROTEIN"/>
    <property type="match status" value="1"/>
</dbReference>
<evidence type="ECO:0000313" key="6">
    <source>
        <dbReference type="EMBL" id="KYN18556.1"/>
    </source>
</evidence>